<keyword evidence="3" id="KW-0808">Transferase</keyword>
<keyword evidence="6" id="KW-0479">Metal-binding</keyword>
<dbReference type="InterPro" id="IPR003000">
    <property type="entry name" value="Sirtuin"/>
</dbReference>
<comment type="caution">
    <text evidence="9">The sequence shown here is derived from an EMBL/GenBank/DDBJ whole genome shotgun (WGS) entry which is preliminary data.</text>
</comment>
<evidence type="ECO:0000313" key="10">
    <source>
        <dbReference type="Proteomes" id="UP000663850"/>
    </source>
</evidence>
<gene>
    <name evidence="9" type="ORF">RDB_LOCUS134240</name>
</gene>
<dbReference type="InterPro" id="IPR050134">
    <property type="entry name" value="NAD-dep_sirtuin_deacylases"/>
</dbReference>
<evidence type="ECO:0000256" key="7">
    <source>
        <dbReference type="SAM" id="MobiDB-lite"/>
    </source>
</evidence>
<feature type="binding site" evidence="6">
    <location>
        <position position="176"/>
    </location>
    <ligand>
        <name>Zn(2+)</name>
        <dbReference type="ChEBI" id="CHEBI:29105"/>
    </ligand>
</feature>
<sequence length="668" mass="74386">MPSSLSQSPSLPRVRPDKRHKKSFPASIPTLRGCDIFHRALIDRIYQILPSTSKVTVVCGAGISTHAGIPDFRSENGIRNRTFGDRRQLRGSELFDSRTLLDHEKRKVFNQEMARMRLACRQTKPTTCHALIARLYDNKQLVRCYTQNIDGLQTRDRQDMEEVVFELHGTNMHVKCGVCNRRPTQSPGDFDQKLLFNGYAACPTCLSNPTRMAGNSKNLRSPQPGELFPDVLLNDQATELWKNGKPIDQLVRQDAQCHMLLIMGTRLKSKGAANLVKALASTVRQSGGVVVYVDWYALPPSSWARYVDLHIQMDLEVFAKGYLDALDSDPKRRIKSWVTAQIYKLVQDIEMQHAPAIPTPLNRSDASLMVESSTAGSIGGNKRVRFASERSTSLPGASSASCIPLLLVIYHNVWATFDARVLANMMTQACAAQGRKCLPFVVNVVGKGEAVSPPAEWHNFYLISIYVSSYTQFLHSKEGLNPPEPEIAGMLEYSKLLQCAAGKASWSLAVMICAENELLSPPSLKTLSSQINGDVFDAMITSIDLTRFRLGGWIQLILGILEKRPVRGQESMPGLVDQVMHSWIKGNDLFEHCNLVVFNKCSRPYMLLASLFDEKPLGKALPNINSVCSCPNSPTEGEMGTCKKWIVQHDAADGRYYIFPSSPTSLEH</sequence>
<keyword evidence="4" id="KW-0520">NAD</keyword>
<dbReference type="GO" id="GO:0017136">
    <property type="term" value="F:histone deacetylase activity, NAD-dependent"/>
    <property type="evidence" value="ECO:0007669"/>
    <property type="project" value="TreeGrafter"/>
</dbReference>
<dbReference type="EMBL" id="CAJMWZ010007083">
    <property type="protein sequence ID" value="CAE6532747.1"/>
    <property type="molecule type" value="Genomic_DNA"/>
</dbReference>
<feature type="active site" description="Proton acceptor" evidence="6">
    <location>
        <position position="168"/>
    </location>
</feature>
<dbReference type="GO" id="GO:0046872">
    <property type="term" value="F:metal ion binding"/>
    <property type="evidence" value="ECO:0007669"/>
    <property type="project" value="UniProtKB-KW"/>
</dbReference>
<dbReference type="InterPro" id="IPR029035">
    <property type="entry name" value="DHS-like_NAD/FAD-binding_dom"/>
</dbReference>
<organism evidence="9 10">
    <name type="scientific">Rhizoctonia solani</name>
    <dbReference type="NCBI Taxonomy" id="456999"/>
    <lineage>
        <taxon>Eukaryota</taxon>
        <taxon>Fungi</taxon>
        <taxon>Dikarya</taxon>
        <taxon>Basidiomycota</taxon>
        <taxon>Agaricomycotina</taxon>
        <taxon>Agaricomycetes</taxon>
        <taxon>Cantharellales</taxon>
        <taxon>Ceratobasidiaceae</taxon>
        <taxon>Rhizoctonia</taxon>
    </lineage>
</organism>
<dbReference type="Gene3D" id="3.40.50.1220">
    <property type="entry name" value="TPP-binding domain"/>
    <property type="match status" value="1"/>
</dbReference>
<evidence type="ECO:0000313" key="9">
    <source>
        <dbReference type="EMBL" id="CAE6532747.1"/>
    </source>
</evidence>
<feature type="binding site" evidence="6">
    <location>
        <position position="202"/>
    </location>
    <ligand>
        <name>Zn(2+)</name>
        <dbReference type="ChEBI" id="CHEBI:29105"/>
    </ligand>
</feature>
<accession>A0A8H3HHQ9</accession>
<dbReference type="PANTHER" id="PTHR11085:SF8">
    <property type="entry name" value="NAD-DEPENDENT HISTONE DEACETYLASE HST3"/>
    <property type="match status" value="1"/>
</dbReference>
<dbReference type="AlphaFoldDB" id="A0A8H3HHQ9"/>
<comment type="similarity">
    <text evidence="2">Belongs to the sirtuin family. Class I subfamily.</text>
</comment>
<dbReference type="Pfam" id="PF02146">
    <property type="entry name" value="SIR2"/>
    <property type="match status" value="1"/>
</dbReference>
<feature type="compositionally biased region" description="Low complexity" evidence="7">
    <location>
        <begin position="1"/>
        <end position="12"/>
    </location>
</feature>
<proteinExistence type="inferred from homology"/>
<evidence type="ECO:0000256" key="2">
    <source>
        <dbReference type="ARBA" id="ARBA00006924"/>
    </source>
</evidence>
<feature type="binding site" evidence="6">
    <location>
        <position position="205"/>
    </location>
    <ligand>
        <name>Zn(2+)</name>
        <dbReference type="ChEBI" id="CHEBI:29105"/>
    </ligand>
</feature>
<reference evidence="9" key="1">
    <citation type="submission" date="2021-01" db="EMBL/GenBank/DDBJ databases">
        <authorList>
            <person name="Kaushik A."/>
        </authorList>
    </citation>
    <scope>NUCLEOTIDE SEQUENCE</scope>
    <source>
        <strain evidence="9">Type strain: AG8-Rh-89/</strain>
    </source>
</reference>
<dbReference type="Proteomes" id="UP000663850">
    <property type="component" value="Unassembled WGS sequence"/>
</dbReference>
<feature type="region of interest" description="Disordered" evidence="7">
    <location>
        <begin position="1"/>
        <end position="26"/>
    </location>
</feature>
<evidence type="ECO:0000256" key="4">
    <source>
        <dbReference type="ARBA" id="ARBA00023027"/>
    </source>
</evidence>
<feature type="binding site" evidence="6">
    <location>
        <position position="179"/>
    </location>
    <ligand>
        <name>Zn(2+)</name>
        <dbReference type="ChEBI" id="CHEBI:29105"/>
    </ligand>
</feature>
<dbReference type="Gene3D" id="3.30.1600.10">
    <property type="entry name" value="SIR2/SIRT2 'Small Domain"/>
    <property type="match status" value="1"/>
</dbReference>
<evidence type="ECO:0000256" key="3">
    <source>
        <dbReference type="ARBA" id="ARBA00022679"/>
    </source>
</evidence>
<dbReference type="PROSITE" id="PS50305">
    <property type="entry name" value="SIRTUIN"/>
    <property type="match status" value="1"/>
</dbReference>
<dbReference type="GO" id="GO:0005634">
    <property type="term" value="C:nucleus"/>
    <property type="evidence" value="ECO:0007669"/>
    <property type="project" value="TreeGrafter"/>
</dbReference>
<protein>
    <recommendedName>
        <fullName evidence="8">Deacetylase sirtuin-type domain-containing protein</fullName>
    </recommendedName>
</protein>
<evidence type="ECO:0000256" key="6">
    <source>
        <dbReference type="PROSITE-ProRule" id="PRU00236"/>
    </source>
</evidence>
<dbReference type="GO" id="GO:0005739">
    <property type="term" value="C:mitochondrion"/>
    <property type="evidence" value="ECO:0007669"/>
    <property type="project" value="UniProtKB-SubCell"/>
</dbReference>
<dbReference type="SUPFAM" id="SSF52467">
    <property type="entry name" value="DHS-like NAD/FAD-binding domain"/>
    <property type="match status" value="1"/>
</dbReference>
<comment type="subcellular location">
    <subcellularLocation>
        <location evidence="1">Mitochondrion</location>
    </subcellularLocation>
</comment>
<dbReference type="GO" id="GO:0070403">
    <property type="term" value="F:NAD+ binding"/>
    <property type="evidence" value="ECO:0007669"/>
    <property type="project" value="InterPro"/>
</dbReference>
<dbReference type="InterPro" id="IPR026590">
    <property type="entry name" value="Ssirtuin_cat_dom"/>
</dbReference>
<evidence type="ECO:0000259" key="8">
    <source>
        <dbReference type="PROSITE" id="PS50305"/>
    </source>
</evidence>
<keyword evidence="6" id="KW-0862">Zinc</keyword>
<name>A0A8H3HHQ9_9AGAM</name>
<evidence type="ECO:0000256" key="1">
    <source>
        <dbReference type="ARBA" id="ARBA00004173"/>
    </source>
</evidence>
<dbReference type="InterPro" id="IPR026591">
    <property type="entry name" value="Sirtuin_cat_small_dom_sf"/>
</dbReference>
<evidence type="ECO:0000256" key="5">
    <source>
        <dbReference type="ARBA" id="ARBA00023128"/>
    </source>
</evidence>
<keyword evidence="5" id="KW-0496">Mitochondrion</keyword>
<dbReference type="PANTHER" id="PTHR11085">
    <property type="entry name" value="NAD-DEPENDENT PROTEIN DEACYLASE SIRTUIN-5, MITOCHONDRIAL-RELATED"/>
    <property type="match status" value="1"/>
</dbReference>
<feature type="domain" description="Deacetylase sirtuin-type" evidence="8">
    <location>
        <begin position="29"/>
        <end position="345"/>
    </location>
</feature>